<evidence type="ECO:0000313" key="4">
    <source>
        <dbReference type="EMBL" id="MBC6466618.1"/>
    </source>
</evidence>
<evidence type="ECO:0000256" key="1">
    <source>
        <dbReference type="ARBA" id="ARBA00006484"/>
    </source>
</evidence>
<feature type="compositionally biased region" description="Basic and acidic residues" evidence="3">
    <location>
        <begin position="263"/>
        <end position="275"/>
    </location>
</feature>
<feature type="compositionally biased region" description="Low complexity" evidence="3">
    <location>
        <begin position="281"/>
        <end position="290"/>
    </location>
</feature>
<keyword evidence="5" id="KW-1185">Reference proteome</keyword>
<accession>A0ABR7LQE6</accession>
<dbReference type="Gene3D" id="3.40.50.720">
    <property type="entry name" value="NAD(P)-binding Rossmann-like Domain"/>
    <property type="match status" value="1"/>
</dbReference>
<feature type="compositionally biased region" description="Basic and acidic residues" evidence="3">
    <location>
        <begin position="333"/>
        <end position="344"/>
    </location>
</feature>
<dbReference type="EMBL" id="JABVEC010000009">
    <property type="protein sequence ID" value="MBC6466618.1"/>
    <property type="molecule type" value="Genomic_DNA"/>
</dbReference>
<dbReference type="Proteomes" id="UP000805614">
    <property type="component" value="Unassembled WGS sequence"/>
</dbReference>
<feature type="region of interest" description="Disordered" evidence="3">
    <location>
        <begin position="191"/>
        <end position="463"/>
    </location>
</feature>
<feature type="compositionally biased region" description="Basic and acidic residues" evidence="3">
    <location>
        <begin position="413"/>
        <end position="427"/>
    </location>
</feature>
<dbReference type="InterPro" id="IPR002347">
    <property type="entry name" value="SDR_fam"/>
</dbReference>
<comment type="similarity">
    <text evidence="1">Belongs to the short-chain dehydrogenases/reductases (SDR) family.</text>
</comment>
<keyword evidence="2" id="KW-0560">Oxidoreductase</keyword>
<dbReference type="PRINTS" id="PR00081">
    <property type="entry name" value="GDHRDH"/>
</dbReference>
<feature type="compositionally biased region" description="Basic residues" evidence="3">
    <location>
        <begin position="308"/>
        <end position="322"/>
    </location>
</feature>
<feature type="compositionally biased region" description="Low complexity" evidence="3">
    <location>
        <begin position="203"/>
        <end position="215"/>
    </location>
</feature>
<name>A0ABR7LQE6_9ACTN</name>
<dbReference type="SUPFAM" id="SSF51735">
    <property type="entry name" value="NAD(P)-binding Rossmann-fold domains"/>
    <property type="match status" value="1"/>
</dbReference>
<evidence type="ECO:0000256" key="3">
    <source>
        <dbReference type="SAM" id="MobiDB-lite"/>
    </source>
</evidence>
<feature type="compositionally biased region" description="Basic residues" evidence="3">
    <location>
        <begin position="369"/>
        <end position="391"/>
    </location>
</feature>
<comment type="caution">
    <text evidence="4">The sequence shown here is derived from an EMBL/GenBank/DDBJ whole genome shotgun (WGS) entry which is preliminary data.</text>
</comment>
<organism evidence="4 5">
    <name type="scientific">Actinomadura alba</name>
    <dbReference type="NCBI Taxonomy" id="406431"/>
    <lineage>
        <taxon>Bacteria</taxon>
        <taxon>Bacillati</taxon>
        <taxon>Actinomycetota</taxon>
        <taxon>Actinomycetes</taxon>
        <taxon>Streptosporangiales</taxon>
        <taxon>Thermomonosporaceae</taxon>
        <taxon>Actinomadura</taxon>
    </lineage>
</organism>
<dbReference type="PANTHER" id="PTHR42901:SF1">
    <property type="entry name" value="ALCOHOL DEHYDROGENASE"/>
    <property type="match status" value="1"/>
</dbReference>
<feature type="compositionally biased region" description="Basic and acidic residues" evidence="3">
    <location>
        <begin position="223"/>
        <end position="233"/>
    </location>
</feature>
<sequence length="463" mass="49600">MSDLFQTAVVTGAGRGFGRAIAAALVTTGTSVVGIARDEQRLLAVRDELGEGFTPVAADATDEALAQNVIREHRPGLLVLNAGATPHMAPVHEQTWETFSRNWHADTRHVFTWTRAALREPLAPGSVVVAMSSGAVLGGSPLSGGYASAKAAIRYIRGYAADESERAGLDIRFVTLLPQPLPAATSVGIGRTFGRSPGGHGSPRAVGGVAPTGARRAVRRRRPGGDRGREDWSAARFHRRTPVPARATAGRTDVARRAGVPDGRGRRDAGHDDRRRRQRAPARPGPSGRSRAGRGRPGRAGRGNPKSPPRRLRRRVHPGRPRRAGEAAAGRRRAGDAADPDLVHRPAGRRRVPGRSGTTQGAVADGAHPRQRPGRPPRIRARRRRPVRGARRPGPDPDRAPDQPHHGVQRPEPGADVRSRARAHDLNRAPPPPGRSTTAEIKDRARHGHHDIPDRPTSSASRV</sequence>
<protein>
    <submittedName>
        <fullName evidence="4">SDR family oxidoreductase</fullName>
    </submittedName>
</protein>
<reference evidence="4 5" key="1">
    <citation type="submission" date="2020-06" db="EMBL/GenBank/DDBJ databases">
        <title>Actinomadura xiongansis sp. nov., isolated from soil of Baiyangdian.</title>
        <authorList>
            <person name="Zhang X."/>
        </authorList>
    </citation>
    <scope>NUCLEOTIDE SEQUENCE [LARGE SCALE GENOMIC DNA]</scope>
    <source>
        <strain evidence="4 5">HBUM206468</strain>
    </source>
</reference>
<dbReference type="InterPro" id="IPR036291">
    <property type="entry name" value="NAD(P)-bd_dom_sf"/>
</dbReference>
<evidence type="ECO:0000313" key="5">
    <source>
        <dbReference type="Proteomes" id="UP000805614"/>
    </source>
</evidence>
<proteinExistence type="inferred from homology"/>
<dbReference type="CDD" id="cd05233">
    <property type="entry name" value="SDR_c"/>
    <property type="match status" value="1"/>
</dbReference>
<gene>
    <name evidence="4" type="ORF">HKK74_14050</name>
</gene>
<dbReference type="Pfam" id="PF00106">
    <property type="entry name" value="adh_short"/>
    <property type="match status" value="1"/>
</dbReference>
<feature type="compositionally biased region" description="Basic and acidic residues" evidence="3">
    <location>
        <begin position="393"/>
        <end position="405"/>
    </location>
</feature>
<dbReference type="PANTHER" id="PTHR42901">
    <property type="entry name" value="ALCOHOL DEHYDROGENASE"/>
    <property type="match status" value="1"/>
</dbReference>
<evidence type="ECO:0000256" key="2">
    <source>
        <dbReference type="ARBA" id="ARBA00023002"/>
    </source>
</evidence>